<dbReference type="Proteomes" id="UP001054252">
    <property type="component" value="Unassembled WGS sequence"/>
</dbReference>
<dbReference type="EMBL" id="BPVZ01000146">
    <property type="protein sequence ID" value="GKV40988.1"/>
    <property type="molecule type" value="Genomic_DNA"/>
</dbReference>
<dbReference type="AlphaFoldDB" id="A0AAV5LU22"/>
<evidence type="ECO:0000313" key="1">
    <source>
        <dbReference type="EMBL" id="GKV40988.1"/>
    </source>
</evidence>
<proteinExistence type="predicted"/>
<comment type="caution">
    <text evidence="1">The sequence shown here is derived from an EMBL/GenBank/DDBJ whole genome shotgun (WGS) entry which is preliminary data.</text>
</comment>
<reference evidence="1 2" key="1">
    <citation type="journal article" date="2021" name="Commun. Biol.">
        <title>The genome of Shorea leprosula (Dipterocarpaceae) highlights the ecological relevance of drought in aseasonal tropical rainforests.</title>
        <authorList>
            <person name="Ng K.K.S."/>
            <person name="Kobayashi M.J."/>
            <person name="Fawcett J.A."/>
            <person name="Hatakeyama M."/>
            <person name="Paape T."/>
            <person name="Ng C.H."/>
            <person name="Ang C.C."/>
            <person name="Tnah L.H."/>
            <person name="Lee C.T."/>
            <person name="Nishiyama T."/>
            <person name="Sese J."/>
            <person name="O'Brien M.J."/>
            <person name="Copetti D."/>
            <person name="Mohd Noor M.I."/>
            <person name="Ong R.C."/>
            <person name="Putra M."/>
            <person name="Sireger I.Z."/>
            <person name="Indrioko S."/>
            <person name="Kosugi Y."/>
            <person name="Izuno A."/>
            <person name="Isagi Y."/>
            <person name="Lee S.L."/>
            <person name="Shimizu K.K."/>
        </authorList>
    </citation>
    <scope>NUCLEOTIDE SEQUENCE [LARGE SCALE GENOMIC DNA]</scope>
    <source>
        <strain evidence="1">214</strain>
    </source>
</reference>
<name>A0AAV5LU22_9ROSI</name>
<organism evidence="1 2">
    <name type="scientific">Rubroshorea leprosula</name>
    <dbReference type="NCBI Taxonomy" id="152421"/>
    <lineage>
        <taxon>Eukaryota</taxon>
        <taxon>Viridiplantae</taxon>
        <taxon>Streptophyta</taxon>
        <taxon>Embryophyta</taxon>
        <taxon>Tracheophyta</taxon>
        <taxon>Spermatophyta</taxon>
        <taxon>Magnoliopsida</taxon>
        <taxon>eudicotyledons</taxon>
        <taxon>Gunneridae</taxon>
        <taxon>Pentapetalae</taxon>
        <taxon>rosids</taxon>
        <taxon>malvids</taxon>
        <taxon>Malvales</taxon>
        <taxon>Dipterocarpaceae</taxon>
        <taxon>Rubroshorea</taxon>
    </lineage>
</organism>
<accession>A0AAV5LU22</accession>
<evidence type="ECO:0000313" key="2">
    <source>
        <dbReference type="Proteomes" id="UP001054252"/>
    </source>
</evidence>
<protein>
    <submittedName>
        <fullName evidence="1">Uncharacterized protein</fullName>
    </submittedName>
</protein>
<gene>
    <name evidence="1" type="ORF">SLEP1_g48572</name>
</gene>
<sequence>MAINPSASSSVSIFASGSVLIPASVGSSVDDMGILPSPSESKFFDVFCLPRKADGKFVVKGASRHVERDPMIPSIPTKFPLVSSSKGGKVVLPLGSTKVFCDLDKAVHKFVTESSVSIAVLIVHENLIEASIWVLGSCDSYSDFPVPLVPSGFEASPKPKRSLKRKIGDGSLAATPSSFLGSVGGINTLAILNCSTKIEKLEKVDRVVKTKKISAKKVEKAAGKSKGVVPQGAPLVVMRSKRLKSASFKSASAGGFDKGVVEGCVIEVDNEVPSSFVFPDDELQQFSSKGRLLISSVMDFIAGKSFSKPLTRLPLKDVVSPGIYDIGIEGPSIIGHSSIARESSKSMLLAGDKKLLSNFPLEALHDMAVHHFASVCAILQHMKEILLDKEDSSYCAVADLLKKELTMLQECYDLLKKEKELFSSSVAAKKESLEPSILALQRRLGDLSSANFALERSILDLRVQVSSLQASSSSIVQSSKESPEGKAFALSSSLGYFNLAVNLIKMLLPCHGLIVSDRLVKFEDMDVVALIHADPELKKAYDQGLSAVSLDDSPREAFEGTGNSWDVGDFATAVCSRSSSVDVEVLRGASPSPPA</sequence>
<keyword evidence="2" id="KW-1185">Reference proteome</keyword>